<dbReference type="Proteomes" id="UP000005801">
    <property type="component" value="Unassembled WGS sequence"/>
</dbReference>
<dbReference type="OrthoDB" id="5508969at2"/>
<dbReference type="EMBL" id="ABCS01000034">
    <property type="protein sequence ID" value="EDM78157.1"/>
    <property type="molecule type" value="Genomic_DNA"/>
</dbReference>
<dbReference type="STRING" id="391625.PPSIR1_00450"/>
<dbReference type="NCBIfam" id="TIGR03901">
    <property type="entry name" value="MYXO-CTERM"/>
    <property type="match status" value="1"/>
</dbReference>
<protein>
    <submittedName>
        <fullName evidence="2">Uncharacterized protein</fullName>
    </submittedName>
</protein>
<evidence type="ECO:0000313" key="2">
    <source>
        <dbReference type="EMBL" id="EDM78157.1"/>
    </source>
</evidence>
<comment type="caution">
    <text evidence="2">The sequence shown here is derived from an EMBL/GenBank/DDBJ whole genome shotgun (WGS) entry which is preliminary data.</text>
</comment>
<dbReference type="AlphaFoldDB" id="A6G7E8"/>
<organism evidence="2 3">
    <name type="scientific">Plesiocystis pacifica SIR-1</name>
    <dbReference type="NCBI Taxonomy" id="391625"/>
    <lineage>
        <taxon>Bacteria</taxon>
        <taxon>Pseudomonadati</taxon>
        <taxon>Myxococcota</taxon>
        <taxon>Polyangia</taxon>
        <taxon>Nannocystales</taxon>
        <taxon>Nannocystaceae</taxon>
        <taxon>Plesiocystis</taxon>
    </lineage>
</organism>
<reference evidence="2 3" key="1">
    <citation type="submission" date="2007-06" db="EMBL/GenBank/DDBJ databases">
        <authorList>
            <person name="Shimkets L."/>
            <person name="Ferriera S."/>
            <person name="Johnson J."/>
            <person name="Kravitz S."/>
            <person name="Beeson K."/>
            <person name="Sutton G."/>
            <person name="Rogers Y.-H."/>
            <person name="Friedman R."/>
            <person name="Frazier M."/>
            <person name="Venter J.C."/>
        </authorList>
    </citation>
    <scope>NUCLEOTIDE SEQUENCE [LARGE SCALE GENOMIC DNA]</scope>
    <source>
        <strain evidence="2 3">SIR-1</strain>
    </source>
</reference>
<name>A6G7E8_9BACT</name>
<evidence type="ECO:0000313" key="3">
    <source>
        <dbReference type="Proteomes" id="UP000005801"/>
    </source>
</evidence>
<gene>
    <name evidence="2" type="ORF">PPSIR1_00450</name>
</gene>
<sequence>MLASLGISTTAYAGTITAQGNVTALDDVSQLQAIVGTATFNEGVQGQNMPLDTYAAQGATWHTGALSSILPGVTEPGSASAPLYFNNASYFPQPTAGGGVYEGVHTFFGGAVTFDQDITQVGLTASQNGTQYLTVWDQSGTMIGQVTWTPASDSAFVGVDTNGVPIGMVTYGNDNMWAGGSYGIGGSTIISDTWIWAAGIECEADADCDDGNECTTEVCVDNACEVTNADGETCTDDGNLCTDDVCAEGACTHPNNEAPCDDDEDVCTDDVCSEGECTHPFNEAPCEDGDLCTEGDVCTEGACVPGGDLDCNDENMCSTDSCDPAIGCVYEDIRGCCNVDEDCAEGEFCEDGMCEPIPADTEDDGTTDEGTTDEGTTDEGTTEESGEESGEDGTTEEGGDAGDEIGDDESAGTDVGDAGIDDDAGCNCSTDDGDEPKGGWLLALLGLGVFGLRRSSRRRAA</sequence>
<dbReference type="RefSeq" id="WP_006972643.1">
    <property type="nucleotide sequence ID" value="NZ_ABCS01000034.1"/>
</dbReference>
<keyword evidence="3" id="KW-1185">Reference proteome</keyword>
<dbReference type="InterPro" id="IPR024038">
    <property type="entry name" value="MYXO-CTERM"/>
</dbReference>
<evidence type="ECO:0000256" key="1">
    <source>
        <dbReference type="SAM" id="MobiDB-lite"/>
    </source>
</evidence>
<feature type="region of interest" description="Disordered" evidence="1">
    <location>
        <begin position="354"/>
        <end position="438"/>
    </location>
</feature>
<accession>A6G7E8</accession>
<proteinExistence type="predicted"/>
<feature type="compositionally biased region" description="Acidic residues" evidence="1">
    <location>
        <begin position="360"/>
        <end position="411"/>
    </location>
</feature>
<dbReference type="eggNOG" id="COG3147">
    <property type="taxonomic scope" value="Bacteria"/>
</dbReference>